<dbReference type="EnsemblPlants" id="AET1Gv20558500.43">
    <property type="protein sequence ID" value="AET1Gv20558500.43"/>
    <property type="gene ID" value="AET1Gv20558500"/>
</dbReference>
<proteinExistence type="predicted"/>
<evidence type="ECO:0000313" key="6">
    <source>
        <dbReference type="Proteomes" id="UP000015105"/>
    </source>
</evidence>
<name>A0A452YX70_AEGTS</name>
<dbReference type="AlphaFoldDB" id="A0A452YX70"/>
<reference evidence="6" key="2">
    <citation type="journal article" date="2017" name="Nat. Plants">
        <title>The Aegilops tauschii genome reveals multiple impacts of transposons.</title>
        <authorList>
            <person name="Zhao G."/>
            <person name="Zou C."/>
            <person name="Li K."/>
            <person name="Wang K."/>
            <person name="Li T."/>
            <person name="Gao L."/>
            <person name="Zhang X."/>
            <person name="Wang H."/>
            <person name="Yang Z."/>
            <person name="Liu X."/>
            <person name="Jiang W."/>
            <person name="Mao L."/>
            <person name="Kong X."/>
            <person name="Jiao Y."/>
            <person name="Jia J."/>
        </authorList>
    </citation>
    <scope>NUCLEOTIDE SEQUENCE [LARGE SCALE GENOMIC DNA]</scope>
    <source>
        <strain evidence="6">cv. AL8/78</strain>
    </source>
</reference>
<reference evidence="5" key="5">
    <citation type="journal article" date="2021" name="G3 (Bethesda)">
        <title>Aegilops tauschii genome assembly Aet v5.0 features greater sequence contiguity and improved annotation.</title>
        <authorList>
            <person name="Wang L."/>
            <person name="Zhu T."/>
            <person name="Rodriguez J.C."/>
            <person name="Deal K.R."/>
            <person name="Dubcovsky J."/>
            <person name="McGuire P.E."/>
            <person name="Lux T."/>
            <person name="Spannagl M."/>
            <person name="Mayer K.F.X."/>
            <person name="Baldrich P."/>
            <person name="Meyers B.C."/>
            <person name="Huo N."/>
            <person name="Gu Y.Q."/>
            <person name="Zhou H."/>
            <person name="Devos K.M."/>
            <person name="Bennetzen J.L."/>
            <person name="Unver T."/>
            <person name="Budak H."/>
            <person name="Gulick P.J."/>
            <person name="Galiba G."/>
            <person name="Kalapos B."/>
            <person name="Nelson D.R."/>
            <person name="Li P."/>
            <person name="You F.M."/>
            <person name="Luo M.C."/>
            <person name="Dvorak J."/>
        </authorList>
    </citation>
    <scope>NUCLEOTIDE SEQUENCE [LARGE SCALE GENOMIC DNA]</scope>
    <source>
        <strain evidence="5">cv. AL8/78</strain>
    </source>
</reference>
<dbReference type="GO" id="GO:0060090">
    <property type="term" value="F:molecular adaptor activity"/>
    <property type="evidence" value="ECO:0007669"/>
    <property type="project" value="TreeGrafter"/>
</dbReference>
<dbReference type="GO" id="GO:0051301">
    <property type="term" value="P:cell division"/>
    <property type="evidence" value="ECO:0007669"/>
    <property type="project" value="UniProtKB-KW"/>
</dbReference>
<dbReference type="InterPro" id="IPR024990">
    <property type="entry name" value="Apc1"/>
</dbReference>
<dbReference type="Pfam" id="PF18122">
    <property type="entry name" value="APC1_C"/>
    <property type="match status" value="1"/>
</dbReference>
<dbReference type="InterPro" id="IPR041221">
    <property type="entry name" value="APC1_C"/>
</dbReference>
<dbReference type="PANTHER" id="PTHR12827">
    <property type="entry name" value="MEIOTIC CHECKPOINT REGULATOR TSG24 FAMILY MEMBER"/>
    <property type="match status" value="1"/>
</dbReference>
<organism evidence="5 6">
    <name type="scientific">Aegilops tauschii subsp. strangulata</name>
    <name type="common">Goatgrass</name>
    <dbReference type="NCBI Taxonomy" id="200361"/>
    <lineage>
        <taxon>Eukaryota</taxon>
        <taxon>Viridiplantae</taxon>
        <taxon>Streptophyta</taxon>
        <taxon>Embryophyta</taxon>
        <taxon>Tracheophyta</taxon>
        <taxon>Spermatophyta</taxon>
        <taxon>Magnoliopsida</taxon>
        <taxon>Liliopsida</taxon>
        <taxon>Poales</taxon>
        <taxon>Poaceae</taxon>
        <taxon>BOP clade</taxon>
        <taxon>Pooideae</taxon>
        <taxon>Triticodae</taxon>
        <taxon>Triticeae</taxon>
        <taxon>Triticinae</taxon>
        <taxon>Aegilops</taxon>
    </lineage>
</organism>
<evidence type="ECO:0000313" key="5">
    <source>
        <dbReference type="EnsemblPlants" id="AET1Gv20558500.43"/>
    </source>
</evidence>
<dbReference type="Proteomes" id="UP000015105">
    <property type="component" value="Chromosome 1D"/>
</dbReference>
<reference evidence="6" key="1">
    <citation type="journal article" date="2014" name="Science">
        <title>Ancient hybridizations among the ancestral genomes of bread wheat.</title>
        <authorList>
            <consortium name="International Wheat Genome Sequencing Consortium,"/>
            <person name="Marcussen T."/>
            <person name="Sandve S.R."/>
            <person name="Heier L."/>
            <person name="Spannagl M."/>
            <person name="Pfeifer M."/>
            <person name="Jakobsen K.S."/>
            <person name="Wulff B.B."/>
            <person name="Steuernagel B."/>
            <person name="Mayer K.F."/>
            <person name="Olsen O.A."/>
        </authorList>
    </citation>
    <scope>NUCLEOTIDE SEQUENCE [LARGE SCALE GENOMIC DNA]</scope>
    <source>
        <strain evidence="6">cv. AL8/78</strain>
    </source>
</reference>
<sequence>QVALAYSGALVDGRISSGGIIQATFLESLVKRVDNIFAELPNLKANFVRYLGTGKWPDAQSDAVLLSWYLQWYSIPPPLVVASTVEKIKRRAPTGVSMLPLLRLLLPTTHLVGLMEIEKLQMMPMRS</sequence>
<dbReference type="GO" id="GO:0070979">
    <property type="term" value="P:protein K11-linked ubiquitination"/>
    <property type="evidence" value="ECO:0007669"/>
    <property type="project" value="TreeGrafter"/>
</dbReference>
<keyword evidence="3" id="KW-0131">Cell cycle</keyword>
<protein>
    <recommendedName>
        <fullName evidence="4">Anaphase-promoting complex subunit 1 C-terminal domain-containing protein</fullName>
    </recommendedName>
</protein>
<accession>A0A452YX70</accession>
<keyword evidence="6" id="KW-1185">Reference proteome</keyword>
<reference evidence="5" key="4">
    <citation type="submission" date="2019-03" db="UniProtKB">
        <authorList>
            <consortium name="EnsemblPlants"/>
        </authorList>
    </citation>
    <scope>IDENTIFICATION</scope>
</reference>
<dbReference type="GO" id="GO:0031145">
    <property type="term" value="P:anaphase-promoting complex-dependent catabolic process"/>
    <property type="evidence" value="ECO:0007669"/>
    <property type="project" value="TreeGrafter"/>
</dbReference>
<reference evidence="5" key="3">
    <citation type="journal article" date="2017" name="Nature">
        <title>Genome sequence of the progenitor of the wheat D genome Aegilops tauschii.</title>
        <authorList>
            <person name="Luo M.C."/>
            <person name="Gu Y.Q."/>
            <person name="Puiu D."/>
            <person name="Wang H."/>
            <person name="Twardziok S.O."/>
            <person name="Deal K.R."/>
            <person name="Huo N."/>
            <person name="Zhu T."/>
            <person name="Wang L."/>
            <person name="Wang Y."/>
            <person name="McGuire P.E."/>
            <person name="Liu S."/>
            <person name="Long H."/>
            <person name="Ramasamy R.K."/>
            <person name="Rodriguez J.C."/>
            <person name="Van S.L."/>
            <person name="Yuan L."/>
            <person name="Wang Z."/>
            <person name="Xia Z."/>
            <person name="Xiao L."/>
            <person name="Anderson O.D."/>
            <person name="Ouyang S."/>
            <person name="Liang Y."/>
            <person name="Zimin A.V."/>
            <person name="Pertea G."/>
            <person name="Qi P."/>
            <person name="Bennetzen J.L."/>
            <person name="Dai X."/>
            <person name="Dawson M.W."/>
            <person name="Muller H.G."/>
            <person name="Kugler K."/>
            <person name="Rivarola-Duarte L."/>
            <person name="Spannagl M."/>
            <person name="Mayer K.F.X."/>
            <person name="Lu F.H."/>
            <person name="Bevan M.W."/>
            <person name="Leroy P."/>
            <person name="Li P."/>
            <person name="You F.M."/>
            <person name="Sun Q."/>
            <person name="Liu Z."/>
            <person name="Lyons E."/>
            <person name="Wicker T."/>
            <person name="Salzberg S.L."/>
            <person name="Devos K.M."/>
            <person name="Dvorak J."/>
        </authorList>
    </citation>
    <scope>NUCLEOTIDE SEQUENCE [LARGE SCALE GENOMIC DNA]</scope>
    <source>
        <strain evidence="5">cv. AL8/78</strain>
    </source>
</reference>
<dbReference type="PANTHER" id="PTHR12827:SF3">
    <property type="entry name" value="ANAPHASE-PROMOTING COMPLEX SUBUNIT 1"/>
    <property type="match status" value="1"/>
</dbReference>
<evidence type="ECO:0000259" key="4">
    <source>
        <dbReference type="Pfam" id="PF18122"/>
    </source>
</evidence>
<evidence type="ECO:0000256" key="3">
    <source>
        <dbReference type="ARBA" id="ARBA00023306"/>
    </source>
</evidence>
<dbReference type="GO" id="GO:0007091">
    <property type="term" value="P:metaphase/anaphase transition of mitotic cell cycle"/>
    <property type="evidence" value="ECO:0007669"/>
    <property type="project" value="TreeGrafter"/>
</dbReference>
<dbReference type="GO" id="GO:0005680">
    <property type="term" value="C:anaphase-promoting complex"/>
    <property type="evidence" value="ECO:0007669"/>
    <property type="project" value="InterPro"/>
</dbReference>
<evidence type="ECO:0000256" key="1">
    <source>
        <dbReference type="ARBA" id="ARBA00022618"/>
    </source>
</evidence>
<feature type="domain" description="Anaphase-promoting complex subunit 1 C-terminal" evidence="4">
    <location>
        <begin position="3"/>
        <end position="76"/>
    </location>
</feature>
<dbReference type="Gramene" id="AET1Gv20558500.43">
    <property type="protein sequence ID" value="AET1Gv20558500.43"/>
    <property type="gene ID" value="AET1Gv20558500"/>
</dbReference>
<keyword evidence="1" id="KW-0132">Cell division</keyword>
<keyword evidence="2" id="KW-0498">Mitosis</keyword>
<evidence type="ECO:0000256" key="2">
    <source>
        <dbReference type="ARBA" id="ARBA00022776"/>
    </source>
</evidence>